<dbReference type="PANTHER" id="PTHR42727">
    <property type="entry name" value="PHOSPHATE TRANSPORT SYSTEM PERMEASE PROTEIN"/>
    <property type="match status" value="1"/>
</dbReference>
<dbReference type="PANTHER" id="PTHR42727:SF1">
    <property type="entry name" value="PHOSPHATE TRANSPORT SYSTEM PERMEASE"/>
    <property type="match status" value="1"/>
</dbReference>
<feature type="transmembrane region" description="Helical" evidence="5">
    <location>
        <begin position="129"/>
        <end position="148"/>
    </location>
</feature>
<dbReference type="GO" id="GO:0005315">
    <property type="term" value="F:phosphate transmembrane transporter activity"/>
    <property type="evidence" value="ECO:0007669"/>
    <property type="project" value="InterPro"/>
</dbReference>
<comment type="subcellular location">
    <subcellularLocation>
        <location evidence="5">Cell membrane</location>
        <topology evidence="5">Multi-pass membrane protein</topology>
    </subcellularLocation>
    <subcellularLocation>
        <location evidence="1">Membrane</location>
        <topology evidence="1">Multi-pass membrane protein</topology>
    </subcellularLocation>
</comment>
<feature type="transmembrane region" description="Helical" evidence="5">
    <location>
        <begin position="95"/>
        <end position="117"/>
    </location>
</feature>
<dbReference type="InterPro" id="IPR011864">
    <property type="entry name" value="Phosphate_PstC"/>
</dbReference>
<dbReference type="OrthoDB" id="9775069at2"/>
<evidence type="ECO:0000256" key="5">
    <source>
        <dbReference type="RuleBase" id="RU363032"/>
    </source>
</evidence>
<gene>
    <name evidence="8" type="ORF">SAMN04489751_1780</name>
</gene>
<dbReference type="CDD" id="cd06261">
    <property type="entry name" value="TM_PBP2"/>
    <property type="match status" value="1"/>
</dbReference>
<protein>
    <recommendedName>
        <fullName evidence="6">Phosphate transport system permease protein</fullName>
    </recommendedName>
</protein>
<name>A0A1H1RD63_BRESA</name>
<evidence type="ECO:0000256" key="3">
    <source>
        <dbReference type="ARBA" id="ARBA00022989"/>
    </source>
</evidence>
<dbReference type="InterPro" id="IPR000515">
    <property type="entry name" value="MetI-like"/>
</dbReference>
<comment type="function">
    <text evidence="6">Part of the binding-protein-dependent transport system for phosphate; probably responsible for the translocation of the substrate across the membrane.</text>
</comment>
<dbReference type="GO" id="GO:0006817">
    <property type="term" value="P:phosphate ion transport"/>
    <property type="evidence" value="ECO:0007669"/>
    <property type="project" value="UniProtKB-KW"/>
</dbReference>
<keyword evidence="2 5" id="KW-0812">Transmembrane</keyword>
<dbReference type="GO" id="GO:0005886">
    <property type="term" value="C:plasma membrane"/>
    <property type="evidence" value="ECO:0007669"/>
    <property type="project" value="UniProtKB-SubCell"/>
</dbReference>
<evidence type="ECO:0000256" key="4">
    <source>
        <dbReference type="ARBA" id="ARBA00023136"/>
    </source>
</evidence>
<dbReference type="PROSITE" id="PS50928">
    <property type="entry name" value="ABC_TM1"/>
    <property type="match status" value="1"/>
</dbReference>
<organism evidence="8 9">
    <name type="scientific">Brevibacterium sandarakinum</name>
    <dbReference type="NCBI Taxonomy" id="629680"/>
    <lineage>
        <taxon>Bacteria</taxon>
        <taxon>Bacillati</taxon>
        <taxon>Actinomycetota</taxon>
        <taxon>Actinomycetes</taxon>
        <taxon>Micrococcales</taxon>
        <taxon>Brevibacteriaceae</taxon>
        <taxon>Brevibacterium</taxon>
    </lineage>
</organism>
<dbReference type="Gene3D" id="1.10.3720.10">
    <property type="entry name" value="MetI-like"/>
    <property type="match status" value="1"/>
</dbReference>
<evidence type="ECO:0000259" key="7">
    <source>
        <dbReference type="PROSITE" id="PS50928"/>
    </source>
</evidence>
<feature type="transmembrane region" description="Helical" evidence="5">
    <location>
        <begin position="219"/>
        <end position="237"/>
    </location>
</feature>
<evidence type="ECO:0000256" key="2">
    <source>
        <dbReference type="ARBA" id="ARBA00022692"/>
    </source>
</evidence>
<dbReference type="RefSeq" id="WP_092104921.1">
    <property type="nucleotide sequence ID" value="NZ_LT629739.1"/>
</dbReference>
<accession>A0A1H1RD63</accession>
<dbReference type="AlphaFoldDB" id="A0A1H1RD63"/>
<evidence type="ECO:0000313" key="9">
    <source>
        <dbReference type="Proteomes" id="UP000199700"/>
    </source>
</evidence>
<evidence type="ECO:0000256" key="6">
    <source>
        <dbReference type="RuleBase" id="RU363054"/>
    </source>
</evidence>
<feature type="transmembrane region" description="Helical" evidence="5">
    <location>
        <begin position="168"/>
        <end position="190"/>
    </location>
</feature>
<keyword evidence="4 5" id="KW-0472">Membrane</keyword>
<dbReference type="SUPFAM" id="SSF161098">
    <property type="entry name" value="MetI-like"/>
    <property type="match status" value="1"/>
</dbReference>
<proteinExistence type="inferred from homology"/>
<keyword evidence="6" id="KW-1003">Cell membrane</keyword>
<evidence type="ECO:0000313" key="8">
    <source>
        <dbReference type="EMBL" id="SDS33625.1"/>
    </source>
</evidence>
<dbReference type="InterPro" id="IPR035906">
    <property type="entry name" value="MetI-like_sf"/>
</dbReference>
<dbReference type="Proteomes" id="UP000199700">
    <property type="component" value="Chromosome"/>
</dbReference>
<keyword evidence="9" id="KW-1185">Reference proteome</keyword>
<feature type="domain" description="ABC transmembrane type-1" evidence="7">
    <location>
        <begin position="93"/>
        <end position="307"/>
    </location>
</feature>
<sequence>MTITSAGTRRPTTRSDGEAPVLFTARRRWSESVIKLVLRLAAILTIATTVGILIALVIPSISFFSEVSIIEFLFGTRWAPRFAQASFGVVPLITATLWTTMIALIVAVPLGLGAAILLSEYAHPRLRKILKPMLEILAGVPTVVYGFFALQFVQTTVLREWLGLPTQAFSVLSAGLVMGVMIVPTIASLAEDAMSSVPSALRQGSAALGANRMQTSLRVVFPAALSGIVAAVVLGISRAVGETMIVAIAAGNQAQIVASPLDQGQTMTGFIANAALGDSRVGSLEYNTLFAVGLLLFLLTMLINAISIGFVRRYREVY</sequence>
<keyword evidence="5" id="KW-0813">Transport</keyword>
<evidence type="ECO:0000256" key="1">
    <source>
        <dbReference type="ARBA" id="ARBA00004141"/>
    </source>
</evidence>
<dbReference type="NCBIfam" id="TIGR02138">
    <property type="entry name" value="phosphate_pstC"/>
    <property type="match status" value="1"/>
</dbReference>
<keyword evidence="3 5" id="KW-1133">Transmembrane helix</keyword>
<dbReference type="EMBL" id="LT629739">
    <property type="protein sequence ID" value="SDS33625.1"/>
    <property type="molecule type" value="Genomic_DNA"/>
</dbReference>
<reference evidence="8" key="1">
    <citation type="submission" date="2016-10" db="EMBL/GenBank/DDBJ databases">
        <authorList>
            <person name="Varghese N."/>
            <person name="Submissions S."/>
        </authorList>
    </citation>
    <scope>NUCLEOTIDE SEQUENCE [LARGE SCALE GENOMIC DNA]</scope>
    <source>
        <strain evidence="8">DSM 22082</strain>
    </source>
</reference>
<comment type="similarity">
    <text evidence="6">Belongs to the binding-protein-dependent transport system permease family. CysTW subfamily.</text>
</comment>
<feature type="transmembrane region" description="Helical" evidence="5">
    <location>
        <begin position="289"/>
        <end position="311"/>
    </location>
</feature>
<feature type="transmembrane region" description="Helical" evidence="5">
    <location>
        <begin position="36"/>
        <end position="58"/>
    </location>
</feature>
<keyword evidence="6" id="KW-0592">Phosphate transport</keyword>
<dbReference type="STRING" id="629680.SAMN04489751_1780"/>
<dbReference type="Pfam" id="PF00528">
    <property type="entry name" value="BPD_transp_1"/>
    <property type="match status" value="1"/>
</dbReference>